<dbReference type="Gene3D" id="1.20.5.1930">
    <property type="match status" value="1"/>
</dbReference>
<evidence type="ECO:0000259" key="10">
    <source>
        <dbReference type="Pfam" id="PF07730"/>
    </source>
</evidence>
<evidence type="ECO:0000256" key="5">
    <source>
        <dbReference type="ARBA" id="ARBA00022741"/>
    </source>
</evidence>
<feature type="transmembrane region" description="Helical" evidence="9">
    <location>
        <begin position="167"/>
        <end position="184"/>
    </location>
</feature>
<evidence type="ECO:0000256" key="3">
    <source>
        <dbReference type="ARBA" id="ARBA00022553"/>
    </source>
</evidence>
<keyword evidence="9" id="KW-0812">Transmembrane</keyword>
<evidence type="ECO:0000256" key="1">
    <source>
        <dbReference type="ARBA" id="ARBA00000085"/>
    </source>
</evidence>
<keyword evidence="5" id="KW-0547">Nucleotide-binding</keyword>
<dbReference type="SUPFAM" id="SSF55874">
    <property type="entry name" value="ATPase domain of HSP90 chaperone/DNA topoisomerase II/histidine kinase"/>
    <property type="match status" value="1"/>
</dbReference>
<dbReference type="GO" id="GO:0046983">
    <property type="term" value="F:protein dimerization activity"/>
    <property type="evidence" value="ECO:0007669"/>
    <property type="project" value="InterPro"/>
</dbReference>
<accession>A0A081RG50</accession>
<keyword evidence="8" id="KW-0902">Two-component regulatory system</keyword>
<dbReference type="EC" id="2.7.13.3" evidence="2"/>
<dbReference type="PATRIC" id="fig|46429.4.peg.1424"/>
<evidence type="ECO:0000256" key="2">
    <source>
        <dbReference type="ARBA" id="ARBA00012438"/>
    </source>
</evidence>
<evidence type="ECO:0000256" key="8">
    <source>
        <dbReference type="ARBA" id="ARBA00023012"/>
    </source>
</evidence>
<evidence type="ECO:0000313" key="11">
    <source>
        <dbReference type="EMBL" id="KEQ54173.1"/>
    </source>
</evidence>
<name>A0A081RG50_SPHCR</name>
<dbReference type="InterPro" id="IPR011712">
    <property type="entry name" value="Sig_transdc_His_kin_sub3_dim/P"/>
</dbReference>
<comment type="caution">
    <text evidence="11">The sequence shown here is derived from an EMBL/GenBank/DDBJ whole genome shotgun (WGS) entry which is preliminary data.</text>
</comment>
<dbReference type="Gene3D" id="3.30.565.10">
    <property type="entry name" value="Histidine kinase-like ATPase, C-terminal domain"/>
    <property type="match status" value="1"/>
</dbReference>
<dbReference type="GO" id="GO:0000155">
    <property type="term" value="F:phosphorelay sensor kinase activity"/>
    <property type="evidence" value="ECO:0007669"/>
    <property type="project" value="InterPro"/>
</dbReference>
<dbReference type="GO" id="GO:0016020">
    <property type="term" value="C:membrane"/>
    <property type="evidence" value="ECO:0007669"/>
    <property type="project" value="InterPro"/>
</dbReference>
<dbReference type="eggNOG" id="COG4585">
    <property type="taxonomic scope" value="Bacteria"/>
</dbReference>
<dbReference type="GO" id="GO:0005524">
    <property type="term" value="F:ATP binding"/>
    <property type="evidence" value="ECO:0007669"/>
    <property type="project" value="UniProtKB-KW"/>
</dbReference>
<dbReference type="Proteomes" id="UP000028411">
    <property type="component" value="Unassembled WGS sequence"/>
</dbReference>
<keyword evidence="6 11" id="KW-0418">Kinase</keyword>
<gene>
    <name evidence="11" type="ORF">BV95_01461</name>
</gene>
<organism evidence="11 12">
    <name type="scientific">Sphingobium chlorophenolicum</name>
    <dbReference type="NCBI Taxonomy" id="46429"/>
    <lineage>
        <taxon>Bacteria</taxon>
        <taxon>Pseudomonadati</taxon>
        <taxon>Pseudomonadota</taxon>
        <taxon>Alphaproteobacteria</taxon>
        <taxon>Sphingomonadales</taxon>
        <taxon>Sphingomonadaceae</taxon>
        <taxon>Sphingobium</taxon>
    </lineage>
</organism>
<dbReference type="OrthoDB" id="8013578at2"/>
<dbReference type="PANTHER" id="PTHR24421">
    <property type="entry name" value="NITRATE/NITRITE SENSOR PROTEIN NARX-RELATED"/>
    <property type="match status" value="1"/>
</dbReference>
<evidence type="ECO:0000313" key="12">
    <source>
        <dbReference type="Proteomes" id="UP000028411"/>
    </source>
</evidence>
<feature type="transmembrane region" description="Helical" evidence="9">
    <location>
        <begin position="87"/>
        <end position="117"/>
    </location>
</feature>
<comment type="catalytic activity">
    <reaction evidence="1">
        <text>ATP + protein L-histidine = ADP + protein N-phospho-L-histidine.</text>
        <dbReference type="EC" id="2.7.13.3"/>
    </reaction>
</comment>
<dbReference type="PANTHER" id="PTHR24421:SF10">
    <property type="entry name" value="NITRATE_NITRITE SENSOR PROTEIN NARQ"/>
    <property type="match status" value="1"/>
</dbReference>
<sequence>MYHMPLASSSAMDRLVLWLGRSPTLGFAISRVAFSAAATWQVGAMFGNEPEFAHTALLLKAAVWTWTAISIAQNSLTPPLGLLLRPIFLIFDLIIFLTAIVLCEPLQIAALGCLFFVAWSASDRFGRGAVLILGICLIFAFIVRGYYESWASARHVPAVDRAIDSLTIVIGCVIAASMLSMNILERRLISWSERLQGVGLSFQKSLAQFLVEQISQLMNSRYCALVWEMTDDTAVHCELGDAEGVRHLVLPQKQIDGLSNVTPREAPFLYSTQSPRLLLRSRLGILRNERAADLTETISDVFGPGQGASFHIQAGELRGRLFIGTSHGWSPALLLRCLRIQEGIDLFLERHFFFLAWRQRTFAEARQALSRDLHDSVLQTLAALRVRLATTIHGLSDAGVPDKLAELKSMEELVTAEQAHLRRLLSQQSPVPGQGDVDLGRQVERCCRFIALQWAIDCRLNLAERSMTVSAETAAEVEFLIREAAANAVKHANARHITVSIAQADDEILIALKDNPGPQAVARESYTGDFELQSQSIMKRLGKIGGTAYFHNLSMNSLISIRLPSSLPRSPI</sequence>
<dbReference type="Pfam" id="PF07730">
    <property type="entry name" value="HisKA_3"/>
    <property type="match status" value="1"/>
</dbReference>
<proteinExistence type="predicted"/>
<feature type="transmembrane region" description="Helical" evidence="9">
    <location>
        <begin position="129"/>
        <end position="147"/>
    </location>
</feature>
<evidence type="ECO:0000256" key="9">
    <source>
        <dbReference type="SAM" id="Phobius"/>
    </source>
</evidence>
<dbReference type="EMBL" id="JFHR01000012">
    <property type="protein sequence ID" value="KEQ54173.1"/>
    <property type="molecule type" value="Genomic_DNA"/>
</dbReference>
<dbReference type="AlphaFoldDB" id="A0A081RG50"/>
<keyword evidence="7" id="KW-0067">ATP-binding</keyword>
<keyword evidence="9" id="KW-1133">Transmembrane helix</keyword>
<protein>
    <recommendedName>
        <fullName evidence="2">histidine kinase</fullName>
        <ecNumber evidence="2">2.7.13.3</ecNumber>
    </recommendedName>
</protein>
<evidence type="ECO:0000256" key="6">
    <source>
        <dbReference type="ARBA" id="ARBA00022777"/>
    </source>
</evidence>
<feature type="domain" description="Signal transduction histidine kinase subgroup 3 dimerisation and phosphoacceptor" evidence="10">
    <location>
        <begin position="366"/>
        <end position="427"/>
    </location>
</feature>
<evidence type="ECO:0000256" key="7">
    <source>
        <dbReference type="ARBA" id="ARBA00022840"/>
    </source>
</evidence>
<keyword evidence="9" id="KW-0472">Membrane</keyword>
<reference evidence="11 12" key="1">
    <citation type="submission" date="2014-02" db="EMBL/GenBank/DDBJ databases">
        <title>Whole genome sequence of Sphingobium chlorophenolicum NBRC 16172.</title>
        <authorList>
            <person name="Gan H.M."/>
            <person name="Gan H.Y."/>
            <person name="Chew T.H."/>
            <person name="Savka M.A."/>
        </authorList>
    </citation>
    <scope>NUCLEOTIDE SEQUENCE [LARGE SCALE GENOMIC DNA]</scope>
    <source>
        <strain evidence="11 12">NBRC 16172</strain>
    </source>
</reference>
<keyword evidence="3" id="KW-0597">Phosphoprotein</keyword>
<dbReference type="InterPro" id="IPR050482">
    <property type="entry name" value="Sensor_HK_TwoCompSys"/>
</dbReference>
<dbReference type="InterPro" id="IPR036890">
    <property type="entry name" value="HATPase_C_sf"/>
</dbReference>
<evidence type="ECO:0000256" key="4">
    <source>
        <dbReference type="ARBA" id="ARBA00022679"/>
    </source>
</evidence>
<keyword evidence="4" id="KW-0808">Transferase</keyword>